<keyword evidence="3" id="KW-0813">Transport</keyword>
<feature type="transmembrane region" description="Helical" evidence="8">
    <location>
        <begin position="122"/>
        <end position="140"/>
    </location>
</feature>
<dbReference type="InterPro" id="IPR011701">
    <property type="entry name" value="MFS"/>
</dbReference>
<dbReference type="PANTHER" id="PTHR42718:SF9">
    <property type="entry name" value="MAJOR FACILITATOR SUPERFAMILY MULTIDRUG TRANSPORTER MFSC"/>
    <property type="match status" value="1"/>
</dbReference>
<dbReference type="Gene3D" id="1.20.1250.20">
    <property type="entry name" value="MFS general substrate transporter like domains"/>
    <property type="match status" value="1"/>
</dbReference>
<accession>A0ABU9DMA3</accession>
<dbReference type="Pfam" id="PF07690">
    <property type="entry name" value="MFS_1"/>
    <property type="match status" value="1"/>
</dbReference>
<dbReference type="SUPFAM" id="SSF103473">
    <property type="entry name" value="MFS general substrate transporter"/>
    <property type="match status" value="1"/>
</dbReference>
<feature type="transmembrane region" description="Helical" evidence="8">
    <location>
        <begin position="450"/>
        <end position="478"/>
    </location>
</feature>
<organism evidence="10 11">
    <name type="scientific">Paenibacillus filicis</name>
    <dbReference type="NCBI Taxonomy" id="669464"/>
    <lineage>
        <taxon>Bacteria</taxon>
        <taxon>Bacillati</taxon>
        <taxon>Bacillota</taxon>
        <taxon>Bacilli</taxon>
        <taxon>Bacillales</taxon>
        <taxon>Paenibacillaceae</taxon>
        <taxon>Paenibacillus</taxon>
    </lineage>
</organism>
<evidence type="ECO:0000256" key="8">
    <source>
        <dbReference type="SAM" id="Phobius"/>
    </source>
</evidence>
<feature type="transmembrane region" description="Helical" evidence="8">
    <location>
        <begin position="210"/>
        <end position="229"/>
    </location>
</feature>
<evidence type="ECO:0000256" key="5">
    <source>
        <dbReference type="ARBA" id="ARBA00022692"/>
    </source>
</evidence>
<evidence type="ECO:0000313" key="10">
    <source>
        <dbReference type="EMBL" id="MEK8129994.1"/>
    </source>
</evidence>
<feature type="transmembrane region" description="Helical" evidence="8">
    <location>
        <begin position="152"/>
        <end position="172"/>
    </location>
</feature>
<proteinExistence type="inferred from homology"/>
<keyword evidence="7 8" id="KW-0472">Membrane</keyword>
<keyword evidence="6 8" id="KW-1133">Transmembrane helix</keyword>
<comment type="subcellular location">
    <subcellularLocation>
        <location evidence="1">Cell membrane</location>
        <topology evidence="1">Multi-pass membrane protein</topology>
    </subcellularLocation>
</comment>
<dbReference type="PRINTS" id="PR01036">
    <property type="entry name" value="TCRTETB"/>
</dbReference>
<feature type="transmembrane region" description="Helical" evidence="8">
    <location>
        <begin position="402"/>
        <end position="430"/>
    </location>
</feature>
<feature type="transmembrane region" description="Helical" evidence="8">
    <location>
        <begin position="316"/>
        <end position="337"/>
    </location>
</feature>
<evidence type="ECO:0000256" key="3">
    <source>
        <dbReference type="ARBA" id="ARBA00022448"/>
    </source>
</evidence>
<sequence length="498" mass="53222">MGNQAQQEASEHVGTFGSKANLLVIMVMILGVFVAILNETLLNVALSKIMGDIGIQPSTAQWLTTGYLLVIGVLIPVTAFLIQRFTTRSLFLTAMGLFFVGTCIAAVAPGFTMLLLGRVLQAGGTGLLFPLLTNVVFSLVPMAKRGSAMGTIGIVITFAPAIGPTLSGIIVEHYSWRVLFYSVLPVALLVILFAYFKLKNVTETTKPKIDTLSLLLSTLGFGGIVYGFSSAGEGHGGWASSSVLIPMAVGIVALLLFTWRQLTIEQPLLNLRVFTYRIFRVSTVIMMIVMMAMFSAMMLLPIFLQNALGYSPLEAGLVMLPGGILMGIMSPITGRLFDKFGARWLAIIGLALIANTLWQFAYITMSTSYGVIMVLNTLLMLGISMLMMPVMTNALNELPPMLYAHGTAVISTLQQVAGAVGTALLVTIMTNGTAKYMASAGNSTAPEVKVLALIAGMKSAFLLAFALVVAGFLISFFVKRAVPPKGEPDMEGQRAPVH</sequence>
<dbReference type="EMBL" id="JBBPCC010000012">
    <property type="protein sequence ID" value="MEK8129994.1"/>
    <property type="molecule type" value="Genomic_DNA"/>
</dbReference>
<dbReference type="InterPro" id="IPR004638">
    <property type="entry name" value="EmrB-like"/>
</dbReference>
<dbReference type="CDD" id="cd17503">
    <property type="entry name" value="MFS_LmrB_MDR_like"/>
    <property type="match status" value="1"/>
</dbReference>
<protein>
    <submittedName>
        <fullName evidence="10">MDR family MFS transporter</fullName>
    </submittedName>
</protein>
<keyword evidence="11" id="KW-1185">Reference proteome</keyword>
<evidence type="ECO:0000259" key="9">
    <source>
        <dbReference type="PROSITE" id="PS50850"/>
    </source>
</evidence>
<feature type="transmembrane region" description="Helical" evidence="8">
    <location>
        <begin position="62"/>
        <end position="82"/>
    </location>
</feature>
<dbReference type="RefSeq" id="WP_341417121.1">
    <property type="nucleotide sequence ID" value="NZ_JBBPCC010000012.1"/>
</dbReference>
<dbReference type="NCBIfam" id="TIGR00711">
    <property type="entry name" value="efflux_EmrB"/>
    <property type="match status" value="1"/>
</dbReference>
<dbReference type="InterPro" id="IPR036259">
    <property type="entry name" value="MFS_trans_sf"/>
</dbReference>
<feature type="transmembrane region" description="Helical" evidence="8">
    <location>
        <begin position="235"/>
        <end position="257"/>
    </location>
</feature>
<comment type="similarity">
    <text evidence="2">Belongs to the major facilitator superfamily. EmrB family.</text>
</comment>
<feature type="transmembrane region" description="Helical" evidence="8">
    <location>
        <begin position="89"/>
        <end position="116"/>
    </location>
</feature>
<evidence type="ECO:0000313" key="11">
    <source>
        <dbReference type="Proteomes" id="UP001469365"/>
    </source>
</evidence>
<feature type="transmembrane region" description="Helical" evidence="8">
    <location>
        <begin position="344"/>
        <end position="363"/>
    </location>
</feature>
<keyword evidence="5 8" id="KW-0812">Transmembrane</keyword>
<comment type="caution">
    <text evidence="10">The sequence shown here is derived from an EMBL/GenBank/DDBJ whole genome shotgun (WGS) entry which is preliminary data.</text>
</comment>
<evidence type="ECO:0000256" key="2">
    <source>
        <dbReference type="ARBA" id="ARBA00008537"/>
    </source>
</evidence>
<feature type="domain" description="Major facilitator superfamily (MFS) profile" evidence="9">
    <location>
        <begin position="24"/>
        <end position="483"/>
    </location>
</feature>
<dbReference type="Gene3D" id="1.20.1720.10">
    <property type="entry name" value="Multidrug resistance protein D"/>
    <property type="match status" value="1"/>
</dbReference>
<keyword evidence="4" id="KW-1003">Cell membrane</keyword>
<evidence type="ECO:0000256" key="1">
    <source>
        <dbReference type="ARBA" id="ARBA00004651"/>
    </source>
</evidence>
<feature type="transmembrane region" description="Helical" evidence="8">
    <location>
        <begin position="20"/>
        <end position="42"/>
    </location>
</feature>
<feature type="transmembrane region" description="Helical" evidence="8">
    <location>
        <begin position="178"/>
        <end position="198"/>
    </location>
</feature>
<feature type="transmembrane region" description="Helical" evidence="8">
    <location>
        <begin position="369"/>
        <end position="390"/>
    </location>
</feature>
<dbReference type="PANTHER" id="PTHR42718">
    <property type="entry name" value="MAJOR FACILITATOR SUPERFAMILY MULTIDRUG TRANSPORTER MFSC"/>
    <property type="match status" value="1"/>
</dbReference>
<name>A0ABU9DMA3_9BACL</name>
<evidence type="ECO:0000256" key="7">
    <source>
        <dbReference type="ARBA" id="ARBA00023136"/>
    </source>
</evidence>
<dbReference type="InterPro" id="IPR020846">
    <property type="entry name" value="MFS_dom"/>
</dbReference>
<evidence type="ECO:0000256" key="6">
    <source>
        <dbReference type="ARBA" id="ARBA00022989"/>
    </source>
</evidence>
<feature type="transmembrane region" description="Helical" evidence="8">
    <location>
        <begin position="278"/>
        <end position="304"/>
    </location>
</feature>
<reference evidence="10 11" key="1">
    <citation type="submission" date="2024-04" db="EMBL/GenBank/DDBJ databases">
        <title>draft genome sequnece of Paenibacillus filicis.</title>
        <authorList>
            <person name="Kim D.-U."/>
        </authorList>
    </citation>
    <scope>NUCLEOTIDE SEQUENCE [LARGE SCALE GENOMIC DNA]</scope>
    <source>
        <strain evidence="10 11">KACC14197</strain>
    </source>
</reference>
<dbReference type="Proteomes" id="UP001469365">
    <property type="component" value="Unassembled WGS sequence"/>
</dbReference>
<dbReference type="PROSITE" id="PS50850">
    <property type="entry name" value="MFS"/>
    <property type="match status" value="1"/>
</dbReference>
<gene>
    <name evidence="10" type="ORF">WMW72_18990</name>
</gene>
<evidence type="ECO:0000256" key="4">
    <source>
        <dbReference type="ARBA" id="ARBA00022475"/>
    </source>
</evidence>